<accession>A0A919LC78</accession>
<dbReference type="AlphaFoldDB" id="A0A919LC78"/>
<sequence>MHGVQVPRTSHGTSPGLDDGMDLHALTAKGSDGAKGSVVERIPIESEQNCGHMRGERVHGGGVFHLVGPSGGGAQLRMAYPSVTEQAIRQM</sequence>
<organism evidence="2 3">
    <name type="scientific">Streptomyces xanthophaeus</name>
    <dbReference type="NCBI Taxonomy" id="67385"/>
    <lineage>
        <taxon>Bacteria</taxon>
        <taxon>Bacillati</taxon>
        <taxon>Actinomycetota</taxon>
        <taxon>Actinomycetes</taxon>
        <taxon>Kitasatosporales</taxon>
        <taxon>Streptomycetaceae</taxon>
        <taxon>Streptomyces</taxon>
    </lineage>
</organism>
<comment type="caution">
    <text evidence="2">The sequence shown here is derived from an EMBL/GenBank/DDBJ whole genome shotgun (WGS) entry which is preliminary data.</text>
</comment>
<keyword evidence="3" id="KW-1185">Reference proteome</keyword>
<name>A0A919LC78_9ACTN</name>
<proteinExistence type="predicted"/>
<evidence type="ECO:0000313" key="3">
    <source>
        <dbReference type="Proteomes" id="UP000600026"/>
    </source>
</evidence>
<dbReference type="Proteomes" id="UP000600026">
    <property type="component" value="Unassembled WGS sequence"/>
</dbReference>
<feature type="region of interest" description="Disordered" evidence="1">
    <location>
        <begin position="1"/>
        <end position="37"/>
    </location>
</feature>
<evidence type="ECO:0000256" key="1">
    <source>
        <dbReference type="SAM" id="MobiDB-lite"/>
    </source>
</evidence>
<protein>
    <submittedName>
        <fullName evidence="2">Uncharacterized protein</fullName>
    </submittedName>
</protein>
<evidence type="ECO:0000313" key="2">
    <source>
        <dbReference type="EMBL" id="GHI89178.1"/>
    </source>
</evidence>
<dbReference type="EMBL" id="BNEE01000006">
    <property type="protein sequence ID" value="GHI89178.1"/>
    <property type="molecule type" value="Genomic_DNA"/>
</dbReference>
<gene>
    <name evidence="2" type="ORF">Sxan_65420</name>
</gene>
<reference evidence="2" key="1">
    <citation type="submission" date="2020-09" db="EMBL/GenBank/DDBJ databases">
        <title>Whole genome shotgun sequence of Streptomyces xanthophaeus NBRC 12829.</title>
        <authorList>
            <person name="Komaki H."/>
            <person name="Tamura T."/>
        </authorList>
    </citation>
    <scope>NUCLEOTIDE SEQUENCE</scope>
    <source>
        <strain evidence="2">NBRC 12829</strain>
    </source>
</reference>